<dbReference type="KEGG" id="ahu:A6A40_17315"/>
<dbReference type="Pfam" id="PF05069">
    <property type="entry name" value="Phage_tail_S"/>
    <property type="match status" value="1"/>
</dbReference>
<geneLocation type="plasmid" evidence="1 2">
    <name>pYZ1</name>
</geneLocation>
<sequence length="199" mass="21751">MADPTGASIRIDDAALRRLLGGLAASAEDMTDLMVQLAGQMELDTQRRFEEQRGPDGNPWPPSLRALTQNGETLTDTARLRQSIGSRVTRNTAEVGTNVVYAAIHQFGGTVQMPERQQTLYWHHRGDTGSADWQSSRTFKDWKFSKRSRANYSEVHTVKAHSITMPARPFLGINEAGMAVLGEIARDWLAGAAGLGAAS</sequence>
<dbReference type="Proteomes" id="UP000077405">
    <property type="component" value="Plasmid pYZ1"/>
</dbReference>
<keyword evidence="1" id="KW-0614">Plasmid</keyword>
<evidence type="ECO:0000313" key="1">
    <source>
        <dbReference type="EMBL" id="AWB06811.1"/>
    </source>
</evidence>
<dbReference type="RefSeq" id="WP_108547117.1">
    <property type="nucleotide sequence ID" value="NZ_CP028902.1"/>
</dbReference>
<evidence type="ECO:0000313" key="2">
    <source>
        <dbReference type="Proteomes" id="UP000077405"/>
    </source>
</evidence>
<dbReference type="InterPro" id="IPR006522">
    <property type="entry name" value="Phage_virion_morphogenesis"/>
</dbReference>
<dbReference type="OrthoDB" id="2081253at2"/>
<dbReference type="AlphaFoldDB" id="A0A2R4VQY7"/>
<accession>A0A2R4VQY7</accession>
<proteinExistence type="predicted"/>
<name>A0A2R4VQY7_9PROT</name>
<organism evidence="1 2">
    <name type="scientific">Azospirillum humicireducens</name>
    <dbReference type="NCBI Taxonomy" id="1226968"/>
    <lineage>
        <taxon>Bacteria</taxon>
        <taxon>Pseudomonadati</taxon>
        <taxon>Pseudomonadota</taxon>
        <taxon>Alphaproteobacteria</taxon>
        <taxon>Rhodospirillales</taxon>
        <taxon>Azospirillaceae</taxon>
        <taxon>Azospirillum</taxon>
    </lineage>
</organism>
<keyword evidence="2" id="KW-1185">Reference proteome</keyword>
<dbReference type="EMBL" id="CP028902">
    <property type="protein sequence ID" value="AWB06811.1"/>
    <property type="molecule type" value="Genomic_DNA"/>
</dbReference>
<dbReference type="NCBIfam" id="TIGR01635">
    <property type="entry name" value="tail_comp_S"/>
    <property type="match status" value="1"/>
</dbReference>
<reference evidence="1 2" key="1">
    <citation type="submission" date="2018-04" db="EMBL/GenBank/DDBJ databases">
        <title>Complete genome sequence of the nitrogen-fixing bacterium Azospirillum humicireducens type strain SgZ-5.</title>
        <authorList>
            <person name="Yu Z."/>
        </authorList>
    </citation>
    <scope>NUCLEOTIDE SEQUENCE [LARGE SCALE GENOMIC DNA]</scope>
    <source>
        <strain evidence="1 2">SgZ-5</strain>
        <plasmid evidence="1 2">pYZ1</plasmid>
    </source>
</reference>
<gene>
    <name evidence="1" type="ORF">A6A40_17315</name>
</gene>
<protein>
    <submittedName>
        <fullName evidence="1">Phage virion morphogenesis protein</fullName>
    </submittedName>
</protein>